<evidence type="ECO:0000259" key="2">
    <source>
        <dbReference type="PROSITE" id="PS51832"/>
    </source>
</evidence>
<accession>A0A1M6DPJ9</accession>
<feature type="domain" description="HD" evidence="1">
    <location>
        <begin position="38"/>
        <end position="159"/>
    </location>
</feature>
<dbReference type="SUPFAM" id="SSF109604">
    <property type="entry name" value="HD-domain/PDEase-like"/>
    <property type="match status" value="1"/>
</dbReference>
<reference evidence="3 4" key="1">
    <citation type="submission" date="2016-11" db="EMBL/GenBank/DDBJ databases">
        <authorList>
            <person name="Varghese N."/>
            <person name="Submissions S."/>
        </authorList>
    </citation>
    <scope>NUCLEOTIDE SEQUENCE [LARGE SCALE GENOMIC DNA]</scope>
    <source>
        <strain evidence="3 4">DSM 19027</strain>
    </source>
</reference>
<evidence type="ECO:0000313" key="3">
    <source>
        <dbReference type="EMBL" id="SHI75095.1"/>
    </source>
</evidence>
<dbReference type="PROSITE" id="PS51831">
    <property type="entry name" value="HD"/>
    <property type="match status" value="1"/>
</dbReference>
<feature type="domain" description="HD-GYP" evidence="2">
    <location>
        <begin position="10"/>
        <end position="202"/>
    </location>
</feature>
<proteinExistence type="predicted"/>
<dbReference type="InterPro" id="IPR037522">
    <property type="entry name" value="HD_GYP_dom"/>
</dbReference>
<dbReference type="PANTHER" id="PTHR43155:SF2">
    <property type="entry name" value="CYCLIC DI-GMP PHOSPHODIESTERASE PA4108"/>
    <property type="match status" value="1"/>
</dbReference>
<name>A0A1M6DPJ9_9FIRM</name>
<dbReference type="Gene3D" id="1.10.3210.10">
    <property type="entry name" value="Hypothetical protein af1432"/>
    <property type="match status" value="1"/>
</dbReference>
<dbReference type="EMBL" id="FQZP01000008">
    <property type="protein sequence ID" value="SHI75095.1"/>
    <property type="molecule type" value="Genomic_DNA"/>
</dbReference>
<sequence>MCAVRHTRTQQKLEKTRILELKQDTCIISTLKKLDPVTYRHSFSVANLAVRFAESSGCGLDQATVYYAGLYHDIGKYHIDDGILNKPSKLDEKEFEAMKMHPEFGYRMLKDTGLSDTVLEAVRYHHEKYNGGGYPSGLVAGEIPLLARIIHICDVYDALTSDRPYRKGYTPEKAVEIMKDMQDQFDPVLFRKFIAGIREFQA</sequence>
<dbReference type="InterPro" id="IPR003607">
    <property type="entry name" value="HD/PDEase_dom"/>
</dbReference>
<dbReference type="PANTHER" id="PTHR43155">
    <property type="entry name" value="CYCLIC DI-GMP PHOSPHODIESTERASE PA4108-RELATED"/>
    <property type="match status" value="1"/>
</dbReference>
<dbReference type="NCBIfam" id="TIGR00277">
    <property type="entry name" value="HDIG"/>
    <property type="match status" value="1"/>
</dbReference>
<dbReference type="CDD" id="cd00077">
    <property type="entry name" value="HDc"/>
    <property type="match status" value="1"/>
</dbReference>
<dbReference type="SMART" id="SM00471">
    <property type="entry name" value="HDc"/>
    <property type="match status" value="1"/>
</dbReference>
<evidence type="ECO:0000259" key="1">
    <source>
        <dbReference type="PROSITE" id="PS51831"/>
    </source>
</evidence>
<protein>
    <submittedName>
        <fullName evidence="3">HDIG domain-containing protein</fullName>
    </submittedName>
</protein>
<evidence type="ECO:0000313" key="4">
    <source>
        <dbReference type="Proteomes" id="UP000324781"/>
    </source>
</evidence>
<dbReference type="Pfam" id="PF13487">
    <property type="entry name" value="HD_5"/>
    <property type="match status" value="1"/>
</dbReference>
<dbReference type="InterPro" id="IPR006674">
    <property type="entry name" value="HD_domain"/>
</dbReference>
<keyword evidence="4" id="KW-1185">Reference proteome</keyword>
<dbReference type="AlphaFoldDB" id="A0A1M6DPJ9"/>
<dbReference type="Proteomes" id="UP000324781">
    <property type="component" value="Unassembled WGS sequence"/>
</dbReference>
<dbReference type="InterPro" id="IPR006675">
    <property type="entry name" value="HDIG_dom"/>
</dbReference>
<organism evidence="3 4">
    <name type="scientific">Thermoclostridium caenicola</name>
    <dbReference type="NCBI Taxonomy" id="659425"/>
    <lineage>
        <taxon>Bacteria</taxon>
        <taxon>Bacillati</taxon>
        <taxon>Bacillota</taxon>
        <taxon>Clostridia</taxon>
        <taxon>Eubacteriales</taxon>
        <taxon>Oscillospiraceae</taxon>
        <taxon>Thermoclostridium</taxon>
    </lineage>
</organism>
<gene>
    <name evidence="3" type="ORF">SAMN05444373_100852</name>
</gene>
<dbReference type="PROSITE" id="PS51832">
    <property type="entry name" value="HD_GYP"/>
    <property type="match status" value="1"/>
</dbReference>